<keyword evidence="1" id="KW-0732">Signal</keyword>
<evidence type="ECO:0000256" key="1">
    <source>
        <dbReference type="SAM" id="SignalP"/>
    </source>
</evidence>
<dbReference type="Pfam" id="PF01844">
    <property type="entry name" value="HNH"/>
    <property type="match status" value="1"/>
</dbReference>
<feature type="chain" id="PRO_5044204543" description="HNH nuclease domain-containing protein" evidence="1">
    <location>
        <begin position="21"/>
        <end position="270"/>
    </location>
</feature>
<dbReference type="GO" id="GO:0008270">
    <property type="term" value="F:zinc ion binding"/>
    <property type="evidence" value="ECO:0007669"/>
    <property type="project" value="InterPro"/>
</dbReference>
<dbReference type="CDD" id="cd00085">
    <property type="entry name" value="HNHc"/>
    <property type="match status" value="1"/>
</dbReference>
<dbReference type="InterPro" id="IPR052892">
    <property type="entry name" value="NA-targeting_endonuclease"/>
</dbReference>
<evidence type="ECO:0000313" key="3">
    <source>
        <dbReference type="EMBL" id="KAL1499794.1"/>
    </source>
</evidence>
<dbReference type="Gene3D" id="1.10.30.50">
    <property type="match status" value="1"/>
</dbReference>
<reference evidence="3 4" key="1">
    <citation type="journal article" date="2024" name="Science">
        <title>Giant polyketide synthase enzymes in the biosynthesis of giant marine polyether toxins.</title>
        <authorList>
            <person name="Fallon T.R."/>
            <person name="Shende V.V."/>
            <person name="Wierzbicki I.H."/>
            <person name="Pendleton A.L."/>
            <person name="Watervoot N.F."/>
            <person name="Auber R.P."/>
            <person name="Gonzalez D.J."/>
            <person name="Wisecaver J.H."/>
            <person name="Moore B.S."/>
        </authorList>
    </citation>
    <scope>NUCLEOTIDE SEQUENCE [LARGE SCALE GENOMIC DNA]</scope>
    <source>
        <strain evidence="3 4">12B1</strain>
    </source>
</reference>
<accession>A0AB34II07</accession>
<dbReference type="AlphaFoldDB" id="A0AB34II07"/>
<keyword evidence="4" id="KW-1185">Reference proteome</keyword>
<evidence type="ECO:0000313" key="4">
    <source>
        <dbReference type="Proteomes" id="UP001515480"/>
    </source>
</evidence>
<feature type="domain" description="HNH nuclease" evidence="2">
    <location>
        <begin position="168"/>
        <end position="222"/>
    </location>
</feature>
<organism evidence="3 4">
    <name type="scientific">Prymnesium parvum</name>
    <name type="common">Toxic golden alga</name>
    <dbReference type="NCBI Taxonomy" id="97485"/>
    <lineage>
        <taxon>Eukaryota</taxon>
        <taxon>Haptista</taxon>
        <taxon>Haptophyta</taxon>
        <taxon>Prymnesiophyceae</taxon>
        <taxon>Prymnesiales</taxon>
        <taxon>Prymnesiaceae</taxon>
        <taxon>Prymnesium</taxon>
    </lineage>
</organism>
<dbReference type="InterPro" id="IPR002711">
    <property type="entry name" value="HNH"/>
</dbReference>
<dbReference type="PANTHER" id="PTHR33877:SF2">
    <property type="entry name" value="OS07G0170200 PROTEIN"/>
    <property type="match status" value="1"/>
</dbReference>
<proteinExistence type="predicted"/>
<dbReference type="SMART" id="SM00507">
    <property type="entry name" value="HNHc"/>
    <property type="match status" value="1"/>
</dbReference>
<dbReference type="InterPro" id="IPR003615">
    <property type="entry name" value="HNH_nuc"/>
</dbReference>
<dbReference type="GO" id="GO:0004519">
    <property type="term" value="F:endonuclease activity"/>
    <property type="evidence" value="ECO:0007669"/>
    <property type="project" value="InterPro"/>
</dbReference>
<sequence length="270" mass="29869">MIAALLLAAATAAAPPRGLATAALAHPPASPRDLPSMSLPAPKRARKKVVLPASSHEKRARLLWTDSSARSVHAIAAGLSTADCGGGLRPGQFPALVLNADYTPLSYVPLSIWSWQDTMRAVFRDVVTVLASYDKVVSSPSVKMQLPSVIVLKQYVPHNSRSRSRPAFTRRNLYLRDGFRCRYCGQAQDKMCELTYDHVVPRSRQGATSWENVVTACKACNLRKGDRLLEHIPDMKLSRAPHQPTWHELQATARAFPPHHLHSDWIDYVL</sequence>
<comment type="caution">
    <text evidence="3">The sequence shown here is derived from an EMBL/GenBank/DDBJ whole genome shotgun (WGS) entry which is preliminary data.</text>
</comment>
<name>A0AB34II07_PRYPA</name>
<gene>
    <name evidence="3" type="ORF">AB1Y20_012479</name>
</gene>
<dbReference type="EMBL" id="JBGBPQ010000024">
    <property type="protein sequence ID" value="KAL1499794.1"/>
    <property type="molecule type" value="Genomic_DNA"/>
</dbReference>
<feature type="signal peptide" evidence="1">
    <location>
        <begin position="1"/>
        <end position="20"/>
    </location>
</feature>
<dbReference type="GO" id="GO:0003676">
    <property type="term" value="F:nucleic acid binding"/>
    <property type="evidence" value="ECO:0007669"/>
    <property type="project" value="InterPro"/>
</dbReference>
<dbReference type="PANTHER" id="PTHR33877">
    <property type="entry name" value="SLL1193 PROTEIN"/>
    <property type="match status" value="1"/>
</dbReference>
<protein>
    <recommendedName>
        <fullName evidence="2">HNH nuclease domain-containing protein</fullName>
    </recommendedName>
</protein>
<dbReference type="Proteomes" id="UP001515480">
    <property type="component" value="Unassembled WGS sequence"/>
</dbReference>
<evidence type="ECO:0000259" key="2">
    <source>
        <dbReference type="SMART" id="SM00507"/>
    </source>
</evidence>